<reference evidence="3 4" key="1">
    <citation type="submission" date="2024-08" db="EMBL/GenBank/DDBJ databases">
        <title>Gnathostoma spinigerum genome.</title>
        <authorList>
            <person name="Gonzalez-Bertolin B."/>
            <person name="Monzon S."/>
            <person name="Zaballos A."/>
            <person name="Jimenez P."/>
            <person name="Dekumyoy P."/>
            <person name="Varona S."/>
            <person name="Cuesta I."/>
            <person name="Sumanam S."/>
            <person name="Adisakwattana P."/>
            <person name="Gasser R.B."/>
            <person name="Hernandez-Gonzalez A."/>
            <person name="Young N.D."/>
            <person name="Perteguer M.J."/>
        </authorList>
    </citation>
    <scope>NUCLEOTIDE SEQUENCE [LARGE SCALE GENOMIC DNA]</scope>
    <source>
        <strain evidence="3">AL3</strain>
        <tissue evidence="3">Liver</tissue>
    </source>
</reference>
<protein>
    <submittedName>
        <fullName evidence="3">Uncharacterized protein</fullName>
    </submittedName>
</protein>
<proteinExistence type="predicted"/>
<accession>A0ABD6EG32</accession>
<dbReference type="AlphaFoldDB" id="A0ABD6EG32"/>
<evidence type="ECO:0000313" key="3">
    <source>
        <dbReference type="EMBL" id="MFH4975883.1"/>
    </source>
</evidence>
<keyword evidence="2" id="KW-0732">Signal</keyword>
<feature type="chain" id="PRO_5044850206" evidence="2">
    <location>
        <begin position="23"/>
        <end position="201"/>
    </location>
</feature>
<evidence type="ECO:0000256" key="1">
    <source>
        <dbReference type="SAM" id="MobiDB-lite"/>
    </source>
</evidence>
<feature type="signal peptide" evidence="2">
    <location>
        <begin position="1"/>
        <end position="22"/>
    </location>
</feature>
<evidence type="ECO:0000313" key="4">
    <source>
        <dbReference type="Proteomes" id="UP001608902"/>
    </source>
</evidence>
<keyword evidence="4" id="KW-1185">Reference proteome</keyword>
<sequence length="201" mass="22876">MWRNSFVYLVIVGYCLTGSTNGNDSNKQAHATESDNYDSMSVEKRGGGRAFGSRWDLFDEKRGGGRSFAPFFSTFKDRPIWTTMLNTVKKRGGARAFGGGSASLYDIPTIFEEKRGGGRRFTSFADRDIHVEQRGGARTFHLSPQFELEQFEKRGGARAFGPRSYDLLETFMVPNAKRLYDFPLYYKKRDIEDADIASEYF</sequence>
<evidence type="ECO:0000256" key="2">
    <source>
        <dbReference type="SAM" id="SignalP"/>
    </source>
</evidence>
<name>A0ABD6EG32_9BILA</name>
<gene>
    <name evidence="3" type="ORF">AB6A40_002592</name>
</gene>
<feature type="region of interest" description="Disordered" evidence="1">
    <location>
        <begin position="23"/>
        <end position="43"/>
    </location>
</feature>
<dbReference type="Proteomes" id="UP001608902">
    <property type="component" value="Unassembled WGS sequence"/>
</dbReference>
<comment type="caution">
    <text evidence="3">The sequence shown here is derived from an EMBL/GenBank/DDBJ whole genome shotgun (WGS) entry which is preliminary data.</text>
</comment>
<dbReference type="EMBL" id="JBGFUD010001176">
    <property type="protein sequence ID" value="MFH4975883.1"/>
    <property type="molecule type" value="Genomic_DNA"/>
</dbReference>
<organism evidence="3 4">
    <name type="scientific">Gnathostoma spinigerum</name>
    <dbReference type="NCBI Taxonomy" id="75299"/>
    <lineage>
        <taxon>Eukaryota</taxon>
        <taxon>Metazoa</taxon>
        <taxon>Ecdysozoa</taxon>
        <taxon>Nematoda</taxon>
        <taxon>Chromadorea</taxon>
        <taxon>Rhabditida</taxon>
        <taxon>Spirurina</taxon>
        <taxon>Gnathostomatomorpha</taxon>
        <taxon>Gnathostomatoidea</taxon>
        <taxon>Gnathostomatidae</taxon>
        <taxon>Gnathostoma</taxon>
    </lineage>
</organism>